<dbReference type="AlphaFoldDB" id="A0A7J3Z6S7"/>
<protein>
    <submittedName>
        <fullName evidence="2">Uncharacterized protein</fullName>
    </submittedName>
</protein>
<keyword evidence="1" id="KW-0175">Coiled coil</keyword>
<evidence type="ECO:0000313" key="2">
    <source>
        <dbReference type="EMBL" id="HHQ50470.1"/>
    </source>
</evidence>
<dbReference type="EMBL" id="DRYQ01000053">
    <property type="protein sequence ID" value="HHQ50470.1"/>
    <property type="molecule type" value="Genomic_DNA"/>
</dbReference>
<name>A0A7J3Z6S7_9CREN</name>
<gene>
    <name evidence="2" type="ORF">ENM66_03865</name>
</gene>
<organism evidence="2">
    <name type="scientific">Ignisphaera aggregans</name>
    <dbReference type="NCBI Taxonomy" id="334771"/>
    <lineage>
        <taxon>Archaea</taxon>
        <taxon>Thermoproteota</taxon>
        <taxon>Thermoprotei</taxon>
        <taxon>Desulfurococcales</taxon>
        <taxon>Desulfurococcaceae</taxon>
        <taxon>Ignisphaera</taxon>
    </lineage>
</organism>
<sequence>MSEQRKYGEGIDEEVIKFMAIHYASLIVEDRLFKALKDRGIDAIYATHNEPARIGVFRVLLNEVHRRVHGNLYFDSSKVDLALHGILRESLKIKKGSGQEFEKSYHVGIDYVFLCEYPTRKNHQKVVVPLFIIGKSELENAKEVEIEGAVNEVLRYGGTPESVRIALENILKFTRIVLTRTVTSKNEEGCIVNEVGEIPVYSDIACGVLYAVYVDIPSMYEEVAGDSELAKLTISDWLVTLILLGMPMHQVNVASSDSPPERPRNGGLVNDIAREVRQRASEIIKGFGENFEKSVQEAERAVRQRSREVKKQREKHLEEESEAIKRRRLGITI</sequence>
<comment type="caution">
    <text evidence="2">The sequence shown here is derived from an EMBL/GenBank/DDBJ whole genome shotgun (WGS) entry which is preliminary data.</text>
</comment>
<feature type="coiled-coil region" evidence="1">
    <location>
        <begin position="295"/>
        <end position="327"/>
    </location>
</feature>
<accession>A0A7J3Z6S7</accession>
<evidence type="ECO:0000256" key="1">
    <source>
        <dbReference type="SAM" id="Coils"/>
    </source>
</evidence>
<proteinExistence type="predicted"/>
<reference evidence="2" key="1">
    <citation type="journal article" date="2020" name="mSystems">
        <title>Genome- and Community-Level Interaction Insights into Carbon Utilization and Element Cycling Functions of Hydrothermarchaeota in Hydrothermal Sediment.</title>
        <authorList>
            <person name="Zhou Z."/>
            <person name="Liu Y."/>
            <person name="Xu W."/>
            <person name="Pan J."/>
            <person name="Luo Z.H."/>
            <person name="Li M."/>
        </authorList>
    </citation>
    <scope>NUCLEOTIDE SEQUENCE [LARGE SCALE GENOMIC DNA]</scope>
    <source>
        <strain evidence="2">SpSt-1105</strain>
    </source>
</reference>